<organism evidence="4 5">
    <name type="scientific">Thauera aminoaromatica</name>
    <dbReference type="NCBI Taxonomy" id="164330"/>
    <lineage>
        <taxon>Bacteria</taxon>
        <taxon>Pseudomonadati</taxon>
        <taxon>Pseudomonadota</taxon>
        <taxon>Betaproteobacteria</taxon>
        <taxon>Rhodocyclales</taxon>
        <taxon>Zoogloeaceae</taxon>
        <taxon>Thauera</taxon>
    </lineage>
</organism>
<dbReference type="Proteomes" id="UP000321192">
    <property type="component" value="Unassembled WGS sequence"/>
</dbReference>
<dbReference type="PANTHER" id="PTHR23028">
    <property type="entry name" value="ACETYLTRANSFERASE"/>
    <property type="match status" value="1"/>
</dbReference>
<protein>
    <submittedName>
        <fullName evidence="4">Acyltransferase</fullName>
    </submittedName>
</protein>
<feature type="transmembrane region" description="Helical" evidence="1">
    <location>
        <begin position="147"/>
        <end position="164"/>
    </location>
</feature>
<name>A0A5C7SND3_THASP</name>
<feature type="transmembrane region" description="Helical" evidence="1">
    <location>
        <begin position="289"/>
        <end position="308"/>
    </location>
</feature>
<comment type="caution">
    <text evidence="4">The sequence shown here is derived from an EMBL/GenBank/DDBJ whole genome shotgun (WGS) entry which is preliminary data.</text>
</comment>
<keyword evidence="1" id="KW-0812">Transmembrane</keyword>
<gene>
    <name evidence="4" type="ORF">E6Q80_10300</name>
</gene>
<feature type="transmembrane region" description="Helical" evidence="1">
    <location>
        <begin position="202"/>
        <end position="222"/>
    </location>
</feature>
<feature type="transmembrane region" description="Helical" evidence="1">
    <location>
        <begin position="37"/>
        <end position="54"/>
    </location>
</feature>
<dbReference type="InterPro" id="IPR043968">
    <property type="entry name" value="SGNH"/>
</dbReference>
<reference evidence="4 5" key="1">
    <citation type="submission" date="2018-09" db="EMBL/GenBank/DDBJ databases">
        <title>Metagenome Assembled Genomes from an Advanced Water Purification Facility.</title>
        <authorList>
            <person name="Stamps B.W."/>
            <person name="Spear J.R."/>
        </authorList>
    </citation>
    <scope>NUCLEOTIDE SEQUENCE [LARGE SCALE GENOMIC DNA]</scope>
    <source>
        <strain evidence="4">Bin_27_1</strain>
    </source>
</reference>
<dbReference type="GO" id="GO:0016020">
    <property type="term" value="C:membrane"/>
    <property type="evidence" value="ECO:0007669"/>
    <property type="project" value="TreeGrafter"/>
</dbReference>
<dbReference type="GO" id="GO:0009103">
    <property type="term" value="P:lipopolysaccharide biosynthetic process"/>
    <property type="evidence" value="ECO:0007669"/>
    <property type="project" value="TreeGrafter"/>
</dbReference>
<dbReference type="EMBL" id="SSFD01000157">
    <property type="protein sequence ID" value="TXH85133.1"/>
    <property type="molecule type" value="Genomic_DNA"/>
</dbReference>
<feature type="transmembrane region" description="Helical" evidence="1">
    <location>
        <begin position="176"/>
        <end position="196"/>
    </location>
</feature>
<dbReference type="InterPro" id="IPR002656">
    <property type="entry name" value="Acyl_transf_3_dom"/>
</dbReference>
<feature type="transmembrane region" description="Helical" evidence="1">
    <location>
        <begin position="366"/>
        <end position="384"/>
    </location>
</feature>
<evidence type="ECO:0000259" key="3">
    <source>
        <dbReference type="Pfam" id="PF19040"/>
    </source>
</evidence>
<keyword evidence="4" id="KW-0012">Acyltransferase</keyword>
<feature type="transmembrane region" description="Helical" evidence="1">
    <location>
        <begin position="234"/>
        <end position="254"/>
    </location>
</feature>
<feature type="domain" description="Acyltransferase 3" evidence="2">
    <location>
        <begin position="9"/>
        <end position="341"/>
    </location>
</feature>
<dbReference type="AlphaFoldDB" id="A0A5C7SND3"/>
<dbReference type="InterPro" id="IPR050879">
    <property type="entry name" value="Acyltransferase_3"/>
</dbReference>
<keyword evidence="1" id="KW-1133">Transmembrane helix</keyword>
<evidence type="ECO:0000313" key="5">
    <source>
        <dbReference type="Proteomes" id="UP000321192"/>
    </source>
</evidence>
<feature type="domain" description="SGNH" evidence="3">
    <location>
        <begin position="416"/>
        <end position="651"/>
    </location>
</feature>
<feature type="transmembrane region" description="Helical" evidence="1">
    <location>
        <begin position="328"/>
        <end position="346"/>
    </location>
</feature>
<sequence>MSVAAYRSDIDGLRALAVLPVVAFHGGLAGFGGGFTGVDIFFVISGYLLTGILMRELDEDRYTLAGFYVRRARRILPAVTVVVLTCLVASFYMMAPGQFAQTAQAARGVATISANMYFARIKADYWDQSSLADQPLLHTWSLAVEEQFYVGLPLLLWLLHRLGTAGRGNTARARRIALGVLAVASLASMAYAQWLLEVRPGDAFYLVLPRAWELLTGSLLAIWLHRRPSIGQPWLRDAAGWLGIALVAASITWLDERTPFPGLAALLPCLGAALVIGSGSMGWGPVQKLLSVPPLVWVGKVSYSLYLWHWPVLVLVNSAGWYGRGFPYVPLSLQFATILLLSWLSWRFVEQPFRHGRIQTWGSRRVLAVSAASLAVLWACGAAGKHIAEEGWPIRMPTPQLVLQLENDQRATPGIRCEGSDDPAVIHQDGGGCLVGTGTGAPRFALLGDSHARMYTEGVDMLMREHQDRAIVMARSSCVPAIGIEPPTRRECRDLTQASLDFLVRSDIPLVILAGYWTDLAQDDDRARLLAQGLETTIVNLRASGKRIVLLMDIPELSDDRQAYRAALHSAREGGNPIFGQMLDEHIEAQARIYLHLKTIAKKHELTTIDPADSLCSTNGCLIANQGRALYRDKHHITDETAIQYRKIFLPLFK</sequence>
<dbReference type="PANTHER" id="PTHR23028:SF53">
    <property type="entry name" value="ACYL_TRANSF_3 DOMAIN-CONTAINING PROTEIN"/>
    <property type="match status" value="1"/>
</dbReference>
<proteinExistence type="predicted"/>
<keyword evidence="1" id="KW-0472">Membrane</keyword>
<keyword evidence="4" id="KW-0808">Transferase</keyword>
<evidence type="ECO:0000259" key="2">
    <source>
        <dbReference type="Pfam" id="PF01757"/>
    </source>
</evidence>
<dbReference type="Pfam" id="PF19040">
    <property type="entry name" value="SGNH"/>
    <property type="match status" value="1"/>
</dbReference>
<feature type="transmembrane region" description="Helical" evidence="1">
    <location>
        <begin position="12"/>
        <end position="31"/>
    </location>
</feature>
<feature type="transmembrane region" description="Helical" evidence="1">
    <location>
        <begin position="75"/>
        <end position="95"/>
    </location>
</feature>
<evidence type="ECO:0000256" key="1">
    <source>
        <dbReference type="SAM" id="Phobius"/>
    </source>
</evidence>
<evidence type="ECO:0000313" key="4">
    <source>
        <dbReference type="EMBL" id="TXH85133.1"/>
    </source>
</evidence>
<feature type="transmembrane region" description="Helical" evidence="1">
    <location>
        <begin position="260"/>
        <end position="277"/>
    </location>
</feature>
<dbReference type="GO" id="GO:0016747">
    <property type="term" value="F:acyltransferase activity, transferring groups other than amino-acyl groups"/>
    <property type="evidence" value="ECO:0007669"/>
    <property type="project" value="InterPro"/>
</dbReference>
<accession>A0A5C7SND3</accession>
<dbReference type="Pfam" id="PF01757">
    <property type="entry name" value="Acyl_transf_3"/>
    <property type="match status" value="1"/>
</dbReference>